<reference evidence="1" key="1">
    <citation type="submission" date="2018-05" db="EMBL/GenBank/DDBJ databases">
        <title>Draft genome of Mucuna pruriens seed.</title>
        <authorList>
            <person name="Nnadi N.E."/>
            <person name="Vos R."/>
            <person name="Hasami M.H."/>
            <person name="Devisetty U.K."/>
            <person name="Aguiy J.C."/>
        </authorList>
    </citation>
    <scope>NUCLEOTIDE SEQUENCE [LARGE SCALE GENOMIC DNA]</scope>
    <source>
        <strain evidence="1">JCA_2017</strain>
    </source>
</reference>
<sequence>MTMPTSWIYQLHMVRNLIRGRILLKRKGMIKTQLIKKKTICMTLEVHDYVQNQNEEEIFARPEFGN</sequence>
<evidence type="ECO:0000313" key="1">
    <source>
        <dbReference type="EMBL" id="RDY06572.1"/>
    </source>
</evidence>
<comment type="caution">
    <text evidence="1">The sequence shown here is derived from an EMBL/GenBank/DDBJ whole genome shotgun (WGS) entry which is preliminary data.</text>
</comment>
<dbReference type="Proteomes" id="UP000257109">
    <property type="component" value="Unassembled WGS sequence"/>
</dbReference>
<proteinExistence type="predicted"/>
<feature type="non-terminal residue" evidence="1">
    <location>
        <position position="1"/>
    </location>
</feature>
<accession>A0A371HUX2</accession>
<organism evidence="1 2">
    <name type="scientific">Mucuna pruriens</name>
    <name type="common">Velvet bean</name>
    <name type="synonym">Dolichos pruriens</name>
    <dbReference type="NCBI Taxonomy" id="157652"/>
    <lineage>
        <taxon>Eukaryota</taxon>
        <taxon>Viridiplantae</taxon>
        <taxon>Streptophyta</taxon>
        <taxon>Embryophyta</taxon>
        <taxon>Tracheophyta</taxon>
        <taxon>Spermatophyta</taxon>
        <taxon>Magnoliopsida</taxon>
        <taxon>eudicotyledons</taxon>
        <taxon>Gunneridae</taxon>
        <taxon>Pentapetalae</taxon>
        <taxon>rosids</taxon>
        <taxon>fabids</taxon>
        <taxon>Fabales</taxon>
        <taxon>Fabaceae</taxon>
        <taxon>Papilionoideae</taxon>
        <taxon>50 kb inversion clade</taxon>
        <taxon>NPAAA clade</taxon>
        <taxon>indigoferoid/millettioid clade</taxon>
        <taxon>Phaseoleae</taxon>
        <taxon>Mucuna</taxon>
    </lineage>
</organism>
<protein>
    <submittedName>
        <fullName evidence="1">Uncharacterized protein</fullName>
    </submittedName>
</protein>
<dbReference type="EMBL" id="QJKJ01001664">
    <property type="protein sequence ID" value="RDY06572.1"/>
    <property type="molecule type" value="Genomic_DNA"/>
</dbReference>
<dbReference type="AlphaFoldDB" id="A0A371HUX2"/>
<name>A0A371HUX2_MUCPR</name>
<keyword evidence="2" id="KW-1185">Reference proteome</keyword>
<gene>
    <name evidence="1" type="ORF">CR513_09419</name>
</gene>
<evidence type="ECO:0000313" key="2">
    <source>
        <dbReference type="Proteomes" id="UP000257109"/>
    </source>
</evidence>